<reference evidence="1 2" key="1">
    <citation type="submission" date="2017-07" db="EMBL/GenBank/DDBJ databases">
        <title>A draft genome sequence of Komagataeibacter xylinus LMG 1515.</title>
        <authorList>
            <person name="Skraban J."/>
            <person name="Cleenwerck I."/>
            <person name="Vandamme P."/>
            <person name="Trcek J."/>
        </authorList>
    </citation>
    <scope>NUCLEOTIDE SEQUENCE [LARGE SCALE GENOMIC DNA]</scope>
    <source>
        <strain evidence="1 2">LMG 1515</strain>
    </source>
</reference>
<protein>
    <submittedName>
        <fullName evidence="1">Uncharacterized protein</fullName>
    </submittedName>
</protein>
<name>A0A318PEJ7_KOMXY</name>
<organism evidence="1 2">
    <name type="scientific">Komagataeibacter xylinus</name>
    <name type="common">Gluconacetobacter xylinus</name>
    <dbReference type="NCBI Taxonomy" id="28448"/>
    <lineage>
        <taxon>Bacteria</taxon>
        <taxon>Pseudomonadati</taxon>
        <taxon>Pseudomonadota</taxon>
        <taxon>Alphaproteobacteria</taxon>
        <taxon>Acetobacterales</taxon>
        <taxon>Acetobacteraceae</taxon>
        <taxon>Komagataeibacter</taxon>
    </lineage>
</organism>
<dbReference type="InterPro" id="IPR021365">
    <property type="entry name" value="DUF2891"/>
</dbReference>
<keyword evidence="2" id="KW-1185">Reference proteome</keyword>
<evidence type="ECO:0000313" key="1">
    <source>
        <dbReference type="EMBL" id="PYD55641.1"/>
    </source>
</evidence>
<proteinExistence type="predicted"/>
<sequence length="333" mass="37751">MSVLDQSLSEHFARVARGHVTRPFPTLPALVLRSASDLRLPQEIHPIFFGSLDWHSCVHGYWLLTRLSRLFPDFAARNSIEDLFAKQFTDGNVATETEYFSIPLHHGFERPYGWGWVLQLSAELKNHPVLGKYHQIFSPLAARIAELYRAFLPVASYPVRVGTHYNSMFSMWLSLDYAEKESDPVLKLLIHKKALEWFSNDAACQAWEPCGDEFLSPALVEAALMARILDRESFATWFNTFLPGLDKGQPATLFTPAEVTNRADGKIAHLDGLNLSRVWCWRQILAKLPTSWPARDRVDAACDMHLAASLPHVTGDYMGEHWLATYAVMALQN</sequence>
<dbReference type="RefSeq" id="WP_061275991.1">
    <property type="nucleotide sequence ID" value="NZ_CBCRXN010000068.1"/>
</dbReference>
<dbReference type="Pfam" id="PF11199">
    <property type="entry name" value="DUF2891"/>
    <property type="match status" value="1"/>
</dbReference>
<dbReference type="Proteomes" id="UP000248257">
    <property type="component" value="Unassembled WGS sequence"/>
</dbReference>
<gene>
    <name evidence="1" type="ORF">CFR75_15360</name>
</gene>
<accession>A0A318PEJ7</accession>
<dbReference type="EMBL" id="NKUC01000059">
    <property type="protein sequence ID" value="PYD55641.1"/>
    <property type="molecule type" value="Genomic_DNA"/>
</dbReference>
<evidence type="ECO:0000313" key="2">
    <source>
        <dbReference type="Proteomes" id="UP000248257"/>
    </source>
</evidence>
<dbReference type="OrthoDB" id="9779797at2"/>
<dbReference type="STRING" id="1220579.GCA_001571345_02851"/>
<dbReference type="AlphaFoldDB" id="A0A318PEJ7"/>
<comment type="caution">
    <text evidence="1">The sequence shown here is derived from an EMBL/GenBank/DDBJ whole genome shotgun (WGS) entry which is preliminary data.</text>
</comment>